<comment type="caution">
    <text evidence="1">The sequence shown here is derived from an EMBL/GenBank/DDBJ whole genome shotgun (WGS) entry which is preliminary data.</text>
</comment>
<evidence type="ECO:0000313" key="2">
    <source>
        <dbReference type="Proteomes" id="UP001501126"/>
    </source>
</evidence>
<protein>
    <submittedName>
        <fullName evidence="1">Uncharacterized protein</fullName>
    </submittedName>
</protein>
<sequence length="161" mass="18232">MSAITFVRCKGSSKVRTLCADHSEWRDNDGPDSCSYFSKAETCENIIGKLNVRSRLHKGTLENGVFEGGMSSRWLQIEENSITYYAPDGKVADEGSCSCSDGVLKIDWEKGDNLPEEADIYFNSENFVELRYYDYPFSFSTFKYDTLQPKNNPTKIIGTLE</sequence>
<organism evidence="1 2">
    <name type="scientific">Wandonia haliotis</name>
    <dbReference type="NCBI Taxonomy" id="574963"/>
    <lineage>
        <taxon>Bacteria</taxon>
        <taxon>Pseudomonadati</taxon>
        <taxon>Bacteroidota</taxon>
        <taxon>Flavobacteriia</taxon>
        <taxon>Flavobacteriales</taxon>
        <taxon>Crocinitomicaceae</taxon>
        <taxon>Wandonia</taxon>
    </lineage>
</organism>
<gene>
    <name evidence="1" type="ORF">GCM10009118_26970</name>
</gene>
<keyword evidence="2" id="KW-1185">Reference proteome</keyword>
<dbReference type="RefSeq" id="WP_343788798.1">
    <property type="nucleotide sequence ID" value="NZ_BAAAFH010000022.1"/>
</dbReference>
<name>A0ABN1MTE4_9FLAO</name>
<evidence type="ECO:0000313" key="1">
    <source>
        <dbReference type="EMBL" id="GAA0876287.1"/>
    </source>
</evidence>
<proteinExistence type="predicted"/>
<dbReference type="EMBL" id="BAAAFH010000022">
    <property type="protein sequence ID" value="GAA0876287.1"/>
    <property type="molecule type" value="Genomic_DNA"/>
</dbReference>
<accession>A0ABN1MTE4</accession>
<reference evidence="1 2" key="1">
    <citation type="journal article" date="2019" name="Int. J. Syst. Evol. Microbiol.">
        <title>The Global Catalogue of Microorganisms (GCM) 10K type strain sequencing project: providing services to taxonomists for standard genome sequencing and annotation.</title>
        <authorList>
            <consortium name="The Broad Institute Genomics Platform"/>
            <consortium name="The Broad Institute Genome Sequencing Center for Infectious Disease"/>
            <person name="Wu L."/>
            <person name="Ma J."/>
        </authorList>
    </citation>
    <scope>NUCLEOTIDE SEQUENCE [LARGE SCALE GENOMIC DNA]</scope>
    <source>
        <strain evidence="1 2">JCM 16083</strain>
    </source>
</reference>
<dbReference type="Proteomes" id="UP001501126">
    <property type="component" value="Unassembled WGS sequence"/>
</dbReference>